<dbReference type="RefSeq" id="WP_171161387.1">
    <property type="nucleotide sequence ID" value="NZ_CP053073.1"/>
</dbReference>
<name>A0A6M4H8E8_9PROT</name>
<dbReference type="Gene3D" id="3.40.50.1010">
    <property type="entry name" value="5'-nuclease"/>
    <property type="match status" value="1"/>
</dbReference>
<evidence type="ECO:0000259" key="1">
    <source>
        <dbReference type="Pfam" id="PF01850"/>
    </source>
</evidence>
<accession>A0A6M4H8E8</accession>
<dbReference type="CDD" id="cd18683">
    <property type="entry name" value="PIN_VapC-like"/>
    <property type="match status" value="1"/>
</dbReference>
<dbReference type="InterPro" id="IPR029060">
    <property type="entry name" value="PIN-like_dom_sf"/>
</dbReference>
<dbReference type="InterPro" id="IPR002716">
    <property type="entry name" value="PIN_dom"/>
</dbReference>
<dbReference type="SUPFAM" id="SSF88723">
    <property type="entry name" value="PIN domain-like"/>
    <property type="match status" value="1"/>
</dbReference>
<dbReference type="InParanoid" id="A0A6M4H8E8"/>
<protein>
    <recommendedName>
        <fullName evidence="1">PIN domain-containing protein</fullName>
    </recommendedName>
</protein>
<dbReference type="AlphaFoldDB" id="A0A6M4H8E8"/>
<keyword evidence="3" id="KW-1185">Reference proteome</keyword>
<dbReference type="KEGG" id="upl:DSM104440_01464"/>
<proteinExistence type="predicted"/>
<gene>
    <name evidence="2" type="ORF">DSM104440_01464</name>
</gene>
<dbReference type="Pfam" id="PF01850">
    <property type="entry name" value="PIN"/>
    <property type="match status" value="1"/>
</dbReference>
<dbReference type="EMBL" id="CP053073">
    <property type="protein sequence ID" value="QJR14654.1"/>
    <property type="molecule type" value="Genomic_DNA"/>
</dbReference>
<feature type="domain" description="PIN" evidence="1">
    <location>
        <begin position="2"/>
        <end position="125"/>
    </location>
</feature>
<evidence type="ECO:0000313" key="3">
    <source>
        <dbReference type="Proteomes" id="UP000503096"/>
    </source>
</evidence>
<reference evidence="2 3" key="1">
    <citation type="submission" date="2020-04" db="EMBL/GenBank/DDBJ databases">
        <title>Usitatibacter rugosus gen. nov., sp. nov. and Usitatibacter palustris sp. nov., novel members of Usitatibacteraceae fam. nov. within the order Nitrosomonadales isolated from soil.</title>
        <authorList>
            <person name="Huber K.J."/>
            <person name="Neumann-Schaal M."/>
            <person name="Geppert A."/>
            <person name="Luckner M."/>
            <person name="Wanner G."/>
            <person name="Overmann J."/>
        </authorList>
    </citation>
    <scope>NUCLEOTIDE SEQUENCE [LARGE SCALE GENOMIC DNA]</scope>
    <source>
        <strain evidence="2 3">Swamp67</strain>
    </source>
</reference>
<evidence type="ECO:0000313" key="2">
    <source>
        <dbReference type="EMBL" id="QJR14654.1"/>
    </source>
</evidence>
<dbReference type="PANTHER" id="PTHR39664:SF2">
    <property type="entry name" value="NUCLEIC ACID-BINDING PROTEIN, CONTAINING PIN DOMAIN-RELATED"/>
    <property type="match status" value="1"/>
</dbReference>
<dbReference type="PANTHER" id="PTHR39664">
    <property type="match status" value="1"/>
</dbReference>
<dbReference type="Proteomes" id="UP000503096">
    <property type="component" value="Chromosome"/>
</dbReference>
<organism evidence="2 3">
    <name type="scientific">Usitatibacter palustris</name>
    <dbReference type="NCBI Taxonomy" id="2732487"/>
    <lineage>
        <taxon>Bacteria</taxon>
        <taxon>Pseudomonadati</taxon>
        <taxon>Pseudomonadota</taxon>
        <taxon>Betaproteobacteria</taxon>
        <taxon>Nitrosomonadales</taxon>
        <taxon>Usitatibacteraceae</taxon>
        <taxon>Usitatibacter</taxon>
    </lineage>
</organism>
<sequence length="132" mass="14299">MIALDTNVVIRYLAQDEPRQSAAATRLLEKTLTAQNPGFICLVTLCEIAWVLEECYGADRDRIRAVVEGLLGTKQIEVESAELAWKALRAWQGTRADLSDAIIGQVGLAHGASKVVTFDKAAAKLSGFELLA</sequence>